<dbReference type="AlphaFoldDB" id="A0A5C9A4C7"/>
<dbReference type="PANTHER" id="PTHR30572:SF4">
    <property type="entry name" value="ABC TRANSPORTER PERMEASE YTRF"/>
    <property type="match status" value="1"/>
</dbReference>
<feature type="transmembrane region" description="Helical" evidence="7">
    <location>
        <begin position="286"/>
        <end position="313"/>
    </location>
</feature>
<keyword evidence="2" id="KW-1003">Cell membrane</keyword>
<keyword evidence="3 7" id="KW-0812">Transmembrane</keyword>
<reference evidence="9 10" key="1">
    <citation type="submission" date="2019-08" db="EMBL/GenBank/DDBJ databases">
        <title>Parahaliea maris sp. nov., isolated from the surface seawater.</title>
        <authorList>
            <person name="Liu Y."/>
        </authorList>
    </citation>
    <scope>NUCLEOTIDE SEQUENCE [LARGE SCALE GENOMIC DNA]</scope>
    <source>
        <strain evidence="9 10">HSLHS9</strain>
    </source>
</reference>
<dbReference type="InterPro" id="IPR050250">
    <property type="entry name" value="Macrolide_Exporter_MacB"/>
</dbReference>
<dbReference type="InterPro" id="IPR003838">
    <property type="entry name" value="ABC3_permease_C"/>
</dbReference>
<evidence type="ECO:0000256" key="5">
    <source>
        <dbReference type="ARBA" id="ARBA00023136"/>
    </source>
</evidence>
<dbReference type="PANTHER" id="PTHR30572">
    <property type="entry name" value="MEMBRANE COMPONENT OF TRANSPORTER-RELATED"/>
    <property type="match status" value="1"/>
</dbReference>
<protein>
    <submittedName>
        <fullName evidence="9">FtsX-like permease family protein</fullName>
    </submittedName>
</protein>
<comment type="similarity">
    <text evidence="6">Belongs to the ABC-4 integral membrane protein family.</text>
</comment>
<accession>A0A5C9A4C7</accession>
<evidence type="ECO:0000313" key="10">
    <source>
        <dbReference type="Proteomes" id="UP000321039"/>
    </source>
</evidence>
<organism evidence="9 10">
    <name type="scientific">Parahaliea maris</name>
    <dbReference type="NCBI Taxonomy" id="2716870"/>
    <lineage>
        <taxon>Bacteria</taxon>
        <taxon>Pseudomonadati</taxon>
        <taxon>Pseudomonadota</taxon>
        <taxon>Gammaproteobacteria</taxon>
        <taxon>Cellvibrionales</taxon>
        <taxon>Halieaceae</taxon>
        <taxon>Parahaliea</taxon>
    </lineage>
</organism>
<dbReference type="Pfam" id="PF02687">
    <property type="entry name" value="FtsX"/>
    <property type="match status" value="1"/>
</dbReference>
<feature type="domain" description="ABC3 transporter permease C-terminal" evidence="8">
    <location>
        <begin position="292"/>
        <end position="403"/>
    </location>
</feature>
<evidence type="ECO:0000259" key="8">
    <source>
        <dbReference type="Pfam" id="PF02687"/>
    </source>
</evidence>
<sequence length="411" mass="44558">MEIRPIFSTILRNPVGLVLIGLQVALTLAIVVNALHIIGTRLDNMRASAGIDENNVLMISSTAFSVDDKPLDIARTDLDYLRSLPGVVNAMAVNTLPMTGSGWSTQVEAAEDPDSHDIATAIYFADETLVETLGLDLIAGRPFRAGEVTPFSMDDNLRPPVVIASAAAVLDLFPDLERPEDALGRLIWNGDENDRAASEIIGIVDGIKAPWRGFSVKIFDHVTFVPHIPTFDKSARYAIRSEAGQLDKLAGNVREQLAAQNLRRVVGEPRTFPEVRERFLRGDKSMAVMLIAVVVLLLLVNVLGIVGLVSFWVTQRTKQIGTRRALGATRGNILRYFLIENALITSVGVLLGAVLAMALSNWLASEFSVHRLPWYYLAYGAALLNALGLFATCLPALRAAGIAPAIATRSV</sequence>
<dbReference type="EMBL" id="VRZA01000003">
    <property type="protein sequence ID" value="TXS94111.1"/>
    <property type="molecule type" value="Genomic_DNA"/>
</dbReference>
<comment type="subcellular location">
    <subcellularLocation>
        <location evidence="1">Cell membrane</location>
        <topology evidence="1">Multi-pass membrane protein</topology>
    </subcellularLocation>
</comment>
<evidence type="ECO:0000256" key="2">
    <source>
        <dbReference type="ARBA" id="ARBA00022475"/>
    </source>
</evidence>
<name>A0A5C9A4C7_9GAMM</name>
<evidence type="ECO:0000256" key="3">
    <source>
        <dbReference type="ARBA" id="ARBA00022692"/>
    </source>
</evidence>
<dbReference type="GO" id="GO:0022857">
    <property type="term" value="F:transmembrane transporter activity"/>
    <property type="evidence" value="ECO:0007669"/>
    <property type="project" value="TreeGrafter"/>
</dbReference>
<feature type="transmembrane region" description="Helical" evidence="7">
    <location>
        <begin position="333"/>
        <end position="364"/>
    </location>
</feature>
<evidence type="ECO:0000256" key="6">
    <source>
        <dbReference type="ARBA" id="ARBA00038076"/>
    </source>
</evidence>
<dbReference type="Proteomes" id="UP000321039">
    <property type="component" value="Unassembled WGS sequence"/>
</dbReference>
<feature type="transmembrane region" description="Helical" evidence="7">
    <location>
        <begin position="15"/>
        <end position="38"/>
    </location>
</feature>
<evidence type="ECO:0000256" key="1">
    <source>
        <dbReference type="ARBA" id="ARBA00004651"/>
    </source>
</evidence>
<proteinExistence type="inferred from homology"/>
<keyword evidence="4 7" id="KW-1133">Transmembrane helix</keyword>
<feature type="transmembrane region" description="Helical" evidence="7">
    <location>
        <begin position="376"/>
        <end position="397"/>
    </location>
</feature>
<comment type="caution">
    <text evidence="9">The sequence shown here is derived from an EMBL/GenBank/DDBJ whole genome shotgun (WGS) entry which is preliminary data.</text>
</comment>
<dbReference type="RefSeq" id="WP_148068453.1">
    <property type="nucleotide sequence ID" value="NZ_VRZA01000003.1"/>
</dbReference>
<gene>
    <name evidence="9" type="ORF">FV139_10925</name>
</gene>
<keyword evidence="5 7" id="KW-0472">Membrane</keyword>
<evidence type="ECO:0000256" key="7">
    <source>
        <dbReference type="SAM" id="Phobius"/>
    </source>
</evidence>
<evidence type="ECO:0000256" key="4">
    <source>
        <dbReference type="ARBA" id="ARBA00022989"/>
    </source>
</evidence>
<dbReference type="GO" id="GO:0005886">
    <property type="term" value="C:plasma membrane"/>
    <property type="evidence" value="ECO:0007669"/>
    <property type="project" value="UniProtKB-SubCell"/>
</dbReference>
<evidence type="ECO:0000313" key="9">
    <source>
        <dbReference type="EMBL" id="TXS94111.1"/>
    </source>
</evidence>
<keyword evidence="10" id="KW-1185">Reference proteome</keyword>